<feature type="transmembrane region" description="Helical" evidence="8">
    <location>
        <begin position="102"/>
        <end position="123"/>
    </location>
</feature>
<feature type="transmembrane region" description="Helical" evidence="8">
    <location>
        <begin position="222"/>
        <end position="252"/>
    </location>
</feature>
<dbReference type="Proteomes" id="UP001201812">
    <property type="component" value="Unassembled WGS sequence"/>
</dbReference>
<evidence type="ECO:0000256" key="7">
    <source>
        <dbReference type="ARBA" id="ARBA00023136"/>
    </source>
</evidence>
<name>A0AAD4NIQ5_9BILA</name>
<gene>
    <name evidence="9" type="ORF">DdX_01390</name>
</gene>
<dbReference type="GO" id="GO:0005637">
    <property type="term" value="C:nuclear inner membrane"/>
    <property type="evidence" value="ECO:0007669"/>
    <property type="project" value="TreeGrafter"/>
</dbReference>
<proteinExistence type="inferred from homology"/>
<comment type="subcellular location">
    <subcellularLocation>
        <location evidence="1">Membrane</location>
        <topology evidence="1">Multi-pass membrane protein</topology>
    </subcellularLocation>
</comment>
<keyword evidence="4" id="KW-0808">Transferase</keyword>
<feature type="transmembrane region" description="Helical" evidence="8">
    <location>
        <begin position="168"/>
        <end position="186"/>
    </location>
</feature>
<evidence type="ECO:0000256" key="5">
    <source>
        <dbReference type="ARBA" id="ARBA00022692"/>
    </source>
</evidence>
<feature type="transmembrane region" description="Helical" evidence="8">
    <location>
        <begin position="264"/>
        <end position="285"/>
    </location>
</feature>
<comment type="caution">
    <text evidence="9">The sequence shown here is derived from an EMBL/GenBank/DDBJ whole genome shotgun (WGS) entry which is preliminary data.</text>
</comment>
<evidence type="ECO:0000256" key="3">
    <source>
        <dbReference type="ARBA" id="ARBA00022676"/>
    </source>
</evidence>
<keyword evidence="5 8" id="KW-0812">Transmembrane</keyword>
<evidence type="ECO:0000256" key="2">
    <source>
        <dbReference type="ARBA" id="ARBA00008744"/>
    </source>
</evidence>
<feature type="transmembrane region" description="Helical" evidence="8">
    <location>
        <begin position="374"/>
        <end position="396"/>
    </location>
</feature>
<dbReference type="InterPro" id="IPR047462">
    <property type="entry name" value="Dpy19"/>
</dbReference>
<feature type="transmembrane region" description="Helical" evidence="8">
    <location>
        <begin position="143"/>
        <end position="161"/>
    </location>
</feature>
<sequence>MAYRTEMGLYFSYYKTLVSAPTFVDGLYEIMHDNVTEYGHTINTLQRFNLYPEVILGAAYRIMKNVSSTFHWKIEHCWKVNRGNGLPPVESCDGIGSVLPSIFLLGVVISDTYLGGILAAASFLFNHGEATRVQWTPPLRESFAYPIFIFQMVALSASLKWRFPERRIFMILTLCTTLFLLFWQFSQFALTTQLGSIFATYALDFITPAKLSFLLKTFTASFLISSLLLFGNSLLVNSLFSTSLLTLWIIYASRPLLQRITFRPLYVILNIALYLTSVLGLKWGISKLFNIRDDTHIADILFSKFTKYATFHTRLYTCAQEFDFIEYDTIRKLTQSWLLPICAISFVLLFIYLYRNDLCAGQLLWRKQNDDEKAYSEIIYNAIQLICFSIMAWIIMRLKLFATPHLCAFSSLIAYETFWIIALRRRLKFAKITVLIIIFAGMCYQGPANIQEQLNMRGEFSNPEQEDLFQWISDETNAKAVFAGSMAVMANVKLSTGRPIANHPHYEDEGIRNRTLHVYSMYSRKPLSEVYDILKSLSIAYYIFQPSQCTDSHPKAGCTYIEMWNLEDPVNSYNAPVCNFIVDAIATGKDSKIYPFKVVYVTPASSYAVIKL</sequence>
<keyword evidence="3" id="KW-0328">Glycosyltransferase</keyword>
<dbReference type="GO" id="GO:0000030">
    <property type="term" value="F:mannosyltransferase activity"/>
    <property type="evidence" value="ECO:0007669"/>
    <property type="project" value="InterPro"/>
</dbReference>
<evidence type="ECO:0000256" key="8">
    <source>
        <dbReference type="SAM" id="Phobius"/>
    </source>
</evidence>
<comment type="similarity">
    <text evidence="2">Belongs to the dpy-19 family.</text>
</comment>
<keyword evidence="6 8" id="KW-1133">Transmembrane helix</keyword>
<organism evidence="9 10">
    <name type="scientific">Ditylenchus destructor</name>
    <dbReference type="NCBI Taxonomy" id="166010"/>
    <lineage>
        <taxon>Eukaryota</taxon>
        <taxon>Metazoa</taxon>
        <taxon>Ecdysozoa</taxon>
        <taxon>Nematoda</taxon>
        <taxon>Chromadorea</taxon>
        <taxon>Rhabditida</taxon>
        <taxon>Tylenchina</taxon>
        <taxon>Tylenchomorpha</taxon>
        <taxon>Sphaerularioidea</taxon>
        <taxon>Anguinidae</taxon>
        <taxon>Anguininae</taxon>
        <taxon>Ditylenchus</taxon>
    </lineage>
</organism>
<dbReference type="PANTHER" id="PTHR31488:SF1">
    <property type="entry name" value="C-MANNOSYLTRANSFERASE DPY19L1"/>
    <property type="match status" value="1"/>
</dbReference>
<dbReference type="CDD" id="cd20177">
    <property type="entry name" value="Dpy19"/>
    <property type="match status" value="1"/>
</dbReference>
<evidence type="ECO:0000313" key="9">
    <source>
        <dbReference type="EMBL" id="KAI1729167.1"/>
    </source>
</evidence>
<feature type="transmembrane region" description="Helical" evidence="8">
    <location>
        <begin position="429"/>
        <end position="447"/>
    </location>
</feature>
<evidence type="ECO:0000256" key="4">
    <source>
        <dbReference type="ARBA" id="ARBA00022679"/>
    </source>
</evidence>
<feature type="transmembrane region" description="Helical" evidence="8">
    <location>
        <begin position="337"/>
        <end position="354"/>
    </location>
</feature>
<keyword evidence="10" id="KW-1185">Reference proteome</keyword>
<evidence type="ECO:0000256" key="1">
    <source>
        <dbReference type="ARBA" id="ARBA00004141"/>
    </source>
</evidence>
<accession>A0AAD4NIQ5</accession>
<keyword evidence="7 8" id="KW-0472">Membrane</keyword>
<dbReference type="Pfam" id="PF10034">
    <property type="entry name" value="Dpy19"/>
    <property type="match status" value="1"/>
</dbReference>
<feature type="transmembrane region" description="Helical" evidence="8">
    <location>
        <begin position="402"/>
        <end position="422"/>
    </location>
</feature>
<dbReference type="PANTHER" id="PTHR31488">
    <property type="entry name" value="DPY-19-LIKE 1, LIKE (H. SAPIENS)"/>
    <property type="match status" value="1"/>
</dbReference>
<dbReference type="InterPro" id="IPR018732">
    <property type="entry name" value="Dpy-19/Dpy-19-like"/>
</dbReference>
<evidence type="ECO:0000256" key="6">
    <source>
        <dbReference type="ARBA" id="ARBA00022989"/>
    </source>
</evidence>
<evidence type="ECO:0000313" key="10">
    <source>
        <dbReference type="Proteomes" id="UP001201812"/>
    </source>
</evidence>
<protein>
    <submittedName>
        <fullName evidence="9">Q-cell neuroblast polarization domain-containing protein</fullName>
    </submittedName>
</protein>
<dbReference type="AlphaFoldDB" id="A0AAD4NIQ5"/>
<reference evidence="9" key="1">
    <citation type="submission" date="2022-01" db="EMBL/GenBank/DDBJ databases">
        <title>Genome Sequence Resource for Two Populations of Ditylenchus destructor, the Migratory Endoparasitic Phytonematode.</title>
        <authorList>
            <person name="Zhang H."/>
            <person name="Lin R."/>
            <person name="Xie B."/>
        </authorList>
    </citation>
    <scope>NUCLEOTIDE SEQUENCE</scope>
    <source>
        <strain evidence="9">BazhouSP</strain>
    </source>
</reference>
<dbReference type="EMBL" id="JAKKPZ010000001">
    <property type="protein sequence ID" value="KAI1729167.1"/>
    <property type="molecule type" value="Genomic_DNA"/>
</dbReference>